<dbReference type="EMBL" id="JAUSRA010000001">
    <property type="protein sequence ID" value="MDP9799515.1"/>
    <property type="molecule type" value="Genomic_DNA"/>
</dbReference>
<gene>
    <name evidence="2" type="ORF">J2S43_008027</name>
</gene>
<dbReference type="RefSeq" id="WP_306838442.1">
    <property type="nucleotide sequence ID" value="NZ_JAUSRA010000001.1"/>
</dbReference>
<dbReference type="Proteomes" id="UP001240984">
    <property type="component" value="Unassembled WGS sequence"/>
</dbReference>
<proteinExistence type="predicted"/>
<keyword evidence="3" id="KW-1185">Reference proteome</keyword>
<protein>
    <submittedName>
        <fullName evidence="2">Uncharacterized protein</fullName>
    </submittedName>
</protein>
<reference evidence="2 3" key="1">
    <citation type="submission" date="2023-07" db="EMBL/GenBank/DDBJ databases">
        <title>Sequencing the genomes of 1000 actinobacteria strains.</title>
        <authorList>
            <person name="Klenk H.-P."/>
        </authorList>
    </citation>
    <scope>NUCLEOTIDE SEQUENCE [LARGE SCALE GENOMIC DNA]</scope>
    <source>
        <strain evidence="2 3">DSM 44710</strain>
    </source>
</reference>
<evidence type="ECO:0000313" key="3">
    <source>
        <dbReference type="Proteomes" id="UP001240984"/>
    </source>
</evidence>
<sequence length="107" mass="11567">MSDLHLDSARAAQAAHDLTDAGADLRARSRSAATRIHDLSADPPWGTDEIGAAFESRYREIESRLLTAAENAGTQVEGLGESATLAVRRVTTTDETNDELIKNTWKS</sequence>
<accession>A0ABT9N7M0</accession>
<name>A0ABT9N7M0_9ACTN</name>
<evidence type="ECO:0000313" key="2">
    <source>
        <dbReference type="EMBL" id="MDP9799515.1"/>
    </source>
</evidence>
<feature type="region of interest" description="Disordered" evidence="1">
    <location>
        <begin position="1"/>
        <end position="22"/>
    </location>
</feature>
<comment type="caution">
    <text evidence="2">The sequence shown here is derived from an EMBL/GenBank/DDBJ whole genome shotgun (WGS) entry which is preliminary data.</text>
</comment>
<evidence type="ECO:0000256" key="1">
    <source>
        <dbReference type="SAM" id="MobiDB-lite"/>
    </source>
</evidence>
<organism evidence="2 3">
    <name type="scientific">Catenuloplanes nepalensis</name>
    <dbReference type="NCBI Taxonomy" id="587533"/>
    <lineage>
        <taxon>Bacteria</taxon>
        <taxon>Bacillati</taxon>
        <taxon>Actinomycetota</taxon>
        <taxon>Actinomycetes</taxon>
        <taxon>Micromonosporales</taxon>
        <taxon>Micromonosporaceae</taxon>
        <taxon>Catenuloplanes</taxon>
    </lineage>
</organism>